<dbReference type="RefSeq" id="WP_129894147.1">
    <property type="nucleotide sequence ID" value="NZ_CP035758.1"/>
</dbReference>
<dbReference type="OrthoDB" id="151583at2"/>
<dbReference type="AlphaFoldDB" id="A0A4P6K4C9"/>
<keyword evidence="1" id="KW-1133">Transmembrane helix</keyword>
<evidence type="ECO:0000256" key="1">
    <source>
        <dbReference type="SAM" id="Phobius"/>
    </source>
</evidence>
<evidence type="ECO:0000313" key="2">
    <source>
        <dbReference type="EMBL" id="QBD83079.1"/>
    </source>
</evidence>
<gene>
    <name evidence="2" type="ORF">EPA93_46805</name>
</gene>
<proteinExistence type="predicted"/>
<feature type="transmembrane region" description="Helical" evidence="1">
    <location>
        <begin position="234"/>
        <end position="257"/>
    </location>
</feature>
<sequence>MRRLAPVLVLLILAPLSAAVLLGDVPLSQFIALPLPIGFYGTAALLIRELAVRRHLGRARIVLLGMAFGFVAEGLVFQSLFNPHFPGAGFFAVYGRSLGTNWYWVEYVVGWHAIWSISLPILLTEILFPGRRNEAWLGRIGLVIISVIFVLACALGFFAYDQLTKGFHASPLLLAGAAVAAILLFLLALFLPTRAPASPTQPKSRKAQSPWLIGLLAFVAGGIWLGNHEFITPGIIIPAPLLILLLALLALAVVLIIRRWSTQDFQWGIDKDWRLSLAPYWLEYLLASKSCRMVMISIFLPRSSFAP</sequence>
<accession>A0A4P6K4C9</accession>
<keyword evidence="3" id="KW-1185">Reference proteome</keyword>
<evidence type="ECO:0000313" key="3">
    <source>
        <dbReference type="Proteomes" id="UP000290365"/>
    </source>
</evidence>
<feature type="transmembrane region" description="Helical" evidence="1">
    <location>
        <begin position="59"/>
        <end position="81"/>
    </location>
</feature>
<dbReference type="KEGG" id="kbs:EPA93_46805"/>
<protein>
    <submittedName>
        <fullName evidence="2">Uncharacterized protein</fullName>
    </submittedName>
</protein>
<name>A0A4P6K4C9_KTERU</name>
<dbReference type="EMBL" id="CP035758">
    <property type="protein sequence ID" value="QBD83079.1"/>
    <property type="molecule type" value="Genomic_DNA"/>
</dbReference>
<feature type="transmembrane region" description="Helical" evidence="1">
    <location>
        <begin position="101"/>
        <end position="128"/>
    </location>
</feature>
<feature type="transmembrane region" description="Helical" evidence="1">
    <location>
        <begin position="172"/>
        <end position="191"/>
    </location>
</feature>
<feature type="transmembrane region" description="Helical" evidence="1">
    <location>
        <begin position="28"/>
        <end position="47"/>
    </location>
</feature>
<feature type="transmembrane region" description="Helical" evidence="1">
    <location>
        <begin position="211"/>
        <end position="228"/>
    </location>
</feature>
<organism evidence="2 3">
    <name type="scientific">Ktedonosporobacter rubrisoli</name>
    <dbReference type="NCBI Taxonomy" id="2509675"/>
    <lineage>
        <taxon>Bacteria</taxon>
        <taxon>Bacillati</taxon>
        <taxon>Chloroflexota</taxon>
        <taxon>Ktedonobacteria</taxon>
        <taxon>Ktedonobacterales</taxon>
        <taxon>Ktedonosporobacteraceae</taxon>
        <taxon>Ktedonosporobacter</taxon>
    </lineage>
</organism>
<keyword evidence="1" id="KW-0472">Membrane</keyword>
<keyword evidence="1" id="KW-0812">Transmembrane</keyword>
<feature type="transmembrane region" description="Helical" evidence="1">
    <location>
        <begin position="140"/>
        <end position="160"/>
    </location>
</feature>
<dbReference type="Proteomes" id="UP000290365">
    <property type="component" value="Chromosome"/>
</dbReference>
<reference evidence="2 3" key="1">
    <citation type="submission" date="2019-01" db="EMBL/GenBank/DDBJ databases">
        <title>Ktedonosporobacter rubrisoli SCAWS-G2.</title>
        <authorList>
            <person name="Huang Y."/>
            <person name="Yan B."/>
        </authorList>
    </citation>
    <scope>NUCLEOTIDE SEQUENCE [LARGE SCALE GENOMIC DNA]</scope>
    <source>
        <strain evidence="2 3">SCAWS-G2</strain>
    </source>
</reference>